<evidence type="ECO:0000313" key="2">
    <source>
        <dbReference type="EMBL" id="UYV77197.1"/>
    </source>
</evidence>
<sequence length="376" mass="43142">MIIMVGRGRRLLLLTRGTGHDNHEFTPLQLRKKEMARQEAPKTYKKAEVGEPREKSMSTEQDWPTVWPTARSFHPASVPLPLYMGYVKKDAPPYKYANAELMKIPNFLHLTPQAVERHCEALRKFTPLQLRKKEMARQEAPKTYKKAEDSIHTGPTTSPLAVGFHPHWSYHQPSSCRIPSTLVHQGLRICHSVGEPREKSMSTEQDWPTVWPTARSFHPASVPLPLYMGYVKKDAPPYKYANAELMKIPNFLHLTPQAVERHCEALRSKFTTFLGLEKLSDSRMNTWAVATEFCTPWPDGLETEEKCQKHFPVEVTTTDYCHASTTIRDQRARNVTVEFPISSLPLDYHANQKMIRLAGEDRYNPNTNTIKIVGDR</sequence>
<dbReference type="Proteomes" id="UP001235939">
    <property type="component" value="Chromosome 15"/>
</dbReference>
<dbReference type="EMBL" id="CP092877">
    <property type="protein sequence ID" value="UYV77197.1"/>
    <property type="molecule type" value="Genomic_DNA"/>
</dbReference>
<organism evidence="2 3">
    <name type="scientific">Cordylochernes scorpioides</name>
    <dbReference type="NCBI Taxonomy" id="51811"/>
    <lineage>
        <taxon>Eukaryota</taxon>
        <taxon>Metazoa</taxon>
        <taxon>Ecdysozoa</taxon>
        <taxon>Arthropoda</taxon>
        <taxon>Chelicerata</taxon>
        <taxon>Arachnida</taxon>
        <taxon>Pseudoscorpiones</taxon>
        <taxon>Cheliferoidea</taxon>
        <taxon>Chernetidae</taxon>
        <taxon>Cordylochernes</taxon>
    </lineage>
</organism>
<dbReference type="PANTHER" id="PTHR13490:SF0">
    <property type="entry name" value="SMALL RIBOSOMAL SUBUNIT PROTEIN MS35"/>
    <property type="match status" value="1"/>
</dbReference>
<proteinExistence type="predicted"/>
<reference evidence="2 3" key="1">
    <citation type="submission" date="2022-01" db="EMBL/GenBank/DDBJ databases">
        <title>A chromosomal length assembly of Cordylochernes scorpioides.</title>
        <authorList>
            <person name="Zeh D."/>
            <person name="Zeh J."/>
        </authorList>
    </citation>
    <scope>NUCLEOTIDE SEQUENCE [LARGE SCALE GENOMIC DNA]</scope>
    <source>
        <strain evidence="2">IN4F17</strain>
        <tissue evidence="2">Whole Body</tissue>
    </source>
</reference>
<evidence type="ECO:0000256" key="1">
    <source>
        <dbReference type="SAM" id="MobiDB-lite"/>
    </source>
</evidence>
<gene>
    <name evidence="2" type="ORF">LAZ67_15000082</name>
</gene>
<feature type="region of interest" description="Disordered" evidence="1">
    <location>
        <begin position="35"/>
        <end position="62"/>
    </location>
</feature>
<dbReference type="InterPro" id="IPR039848">
    <property type="entry name" value="Ribosomal_mS35_mt"/>
</dbReference>
<accession>A0ABY6L9R4</accession>
<evidence type="ECO:0000313" key="3">
    <source>
        <dbReference type="Proteomes" id="UP001235939"/>
    </source>
</evidence>
<keyword evidence="3" id="KW-1185">Reference proteome</keyword>
<name>A0ABY6L9R4_9ARAC</name>
<dbReference type="PANTHER" id="PTHR13490">
    <property type="entry name" value="MITOCHONDRIAL 28S RIBOSOMAL PROTEIN S28"/>
    <property type="match status" value="1"/>
</dbReference>
<protein>
    <submittedName>
        <fullName evidence="2">MRPS35</fullName>
    </submittedName>
</protein>
<feature type="compositionally biased region" description="Basic and acidic residues" evidence="1">
    <location>
        <begin position="35"/>
        <end position="57"/>
    </location>
</feature>